<feature type="chain" id="PRO_5040183178" description="CD80-like immunoglobulin C2-set domain-containing protein" evidence="3">
    <location>
        <begin position="31"/>
        <end position="298"/>
    </location>
</feature>
<dbReference type="Pfam" id="PF08205">
    <property type="entry name" value="C2-set_2"/>
    <property type="match status" value="1"/>
</dbReference>
<accession>A0A9P0DEZ4</accession>
<dbReference type="Proteomes" id="UP001153737">
    <property type="component" value="Chromosome 12"/>
</dbReference>
<reference evidence="5" key="1">
    <citation type="submission" date="2022-01" db="EMBL/GenBank/DDBJ databases">
        <authorList>
            <person name="King R."/>
        </authorList>
    </citation>
    <scope>NUCLEOTIDE SEQUENCE</scope>
</reference>
<proteinExistence type="predicted"/>
<feature type="domain" description="CD80-like immunoglobulin C2-set" evidence="4">
    <location>
        <begin position="161"/>
        <end position="212"/>
    </location>
</feature>
<keyword evidence="1" id="KW-1015">Disulfide bond</keyword>
<evidence type="ECO:0000256" key="1">
    <source>
        <dbReference type="ARBA" id="ARBA00023157"/>
    </source>
</evidence>
<name>A0A9P0DEZ4_PHACE</name>
<evidence type="ECO:0000256" key="2">
    <source>
        <dbReference type="SAM" id="MobiDB-lite"/>
    </source>
</evidence>
<dbReference type="Gene3D" id="2.60.40.10">
    <property type="entry name" value="Immunoglobulins"/>
    <property type="match status" value="2"/>
</dbReference>
<feature type="region of interest" description="Disordered" evidence="2">
    <location>
        <begin position="255"/>
        <end position="278"/>
    </location>
</feature>
<dbReference type="InterPro" id="IPR013162">
    <property type="entry name" value="CD80_C2-set"/>
</dbReference>
<keyword evidence="6" id="KW-1185">Reference proteome</keyword>
<dbReference type="Pfam" id="PF13927">
    <property type="entry name" value="Ig_3"/>
    <property type="match status" value="1"/>
</dbReference>
<evidence type="ECO:0000259" key="4">
    <source>
        <dbReference type="Pfam" id="PF08205"/>
    </source>
</evidence>
<dbReference type="AlphaFoldDB" id="A0A9P0DEZ4"/>
<feature type="signal peptide" evidence="3">
    <location>
        <begin position="1"/>
        <end position="30"/>
    </location>
</feature>
<dbReference type="InterPro" id="IPR036179">
    <property type="entry name" value="Ig-like_dom_sf"/>
</dbReference>
<evidence type="ECO:0000256" key="3">
    <source>
        <dbReference type="SAM" id="SignalP"/>
    </source>
</evidence>
<keyword evidence="3" id="KW-0732">Signal</keyword>
<gene>
    <name evidence="5" type="ORF">PHAECO_LOCUS2895</name>
</gene>
<protein>
    <recommendedName>
        <fullName evidence="4">CD80-like immunoglobulin C2-set domain-containing protein</fullName>
    </recommendedName>
</protein>
<dbReference type="FunFam" id="2.60.40.10:FF:000437">
    <property type="entry name" value="Beat-IIIc, isoform A"/>
    <property type="match status" value="1"/>
</dbReference>
<evidence type="ECO:0000313" key="5">
    <source>
        <dbReference type="EMBL" id="CAH1118816.1"/>
    </source>
</evidence>
<dbReference type="PANTHER" id="PTHR21261:SF15">
    <property type="entry name" value="BEATEN PATH IIIA, ISOFORM D-RELATED"/>
    <property type="match status" value="1"/>
</dbReference>
<sequence>MMDMCSLFCADFWRKLLVMAVLTIISRASASRGVSVTIPAAVKIMDTVTLHCKYDLEGEPLYTVKWYKGSKEFYRYIPKELPNTQMFPLPGIMVDMQKSSSNKVVLKNVQLEVSGRYKCEVSSDAPNFYTYMESGYMYVIDVPVDDPILRMDKEILDTGYRLKGNCSAPSSYPPANITWLLNGKNINGSYLKRLQPPDPFSKTSSSSTKRTPAISISGIELEIDENTFHGGKMRLSCVASIFNLYRRERDLVLEESRPRPRPSSVLGTRDASASGDMSPSIKEKLSTLLLITIIFIIR</sequence>
<reference evidence="5" key="2">
    <citation type="submission" date="2022-10" db="EMBL/GenBank/DDBJ databases">
        <authorList>
            <consortium name="ENA_rothamsted_submissions"/>
            <consortium name="culmorum"/>
            <person name="King R."/>
        </authorList>
    </citation>
    <scope>NUCLEOTIDE SEQUENCE</scope>
</reference>
<dbReference type="EMBL" id="OU896718">
    <property type="protein sequence ID" value="CAH1118816.1"/>
    <property type="molecule type" value="Genomic_DNA"/>
</dbReference>
<dbReference type="InterPro" id="IPR013783">
    <property type="entry name" value="Ig-like_fold"/>
</dbReference>
<organism evidence="5 6">
    <name type="scientific">Phaedon cochleariae</name>
    <name type="common">Mustard beetle</name>
    <dbReference type="NCBI Taxonomy" id="80249"/>
    <lineage>
        <taxon>Eukaryota</taxon>
        <taxon>Metazoa</taxon>
        <taxon>Ecdysozoa</taxon>
        <taxon>Arthropoda</taxon>
        <taxon>Hexapoda</taxon>
        <taxon>Insecta</taxon>
        <taxon>Pterygota</taxon>
        <taxon>Neoptera</taxon>
        <taxon>Endopterygota</taxon>
        <taxon>Coleoptera</taxon>
        <taxon>Polyphaga</taxon>
        <taxon>Cucujiformia</taxon>
        <taxon>Chrysomeloidea</taxon>
        <taxon>Chrysomelidae</taxon>
        <taxon>Chrysomelinae</taxon>
        <taxon>Chrysomelini</taxon>
        <taxon>Phaedon</taxon>
    </lineage>
</organism>
<dbReference type="CDD" id="cd00096">
    <property type="entry name" value="Ig"/>
    <property type="match status" value="1"/>
</dbReference>
<dbReference type="PANTHER" id="PTHR21261">
    <property type="entry name" value="BEAT PROTEIN"/>
    <property type="match status" value="1"/>
</dbReference>
<evidence type="ECO:0000313" key="6">
    <source>
        <dbReference type="Proteomes" id="UP001153737"/>
    </source>
</evidence>
<dbReference type="SUPFAM" id="SSF48726">
    <property type="entry name" value="Immunoglobulin"/>
    <property type="match status" value="1"/>
</dbReference>